<keyword evidence="7" id="KW-0804">Transcription</keyword>
<evidence type="ECO:0000313" key="11">
    <source>
        <dbReference type="EMBL" id="MFD0959961.1"/>
    </source>
</evidence>
<name>A0ABW3HR49_9BACL</name>
<protein>
    <submittedName>
        <fullName evidence="11">Response regulator</fullName>
    </submittedName>
</protein>
<gene>
    <name evidence="11" type="ORF">ACFQ2I_11205</name>
</gene>
<keyword evidence="5" id="KW-0805">Transcription regulation</keyword>
<evidence type="ECO:0000256" key="1">
    <source>
        <dbReference type="ARBA" id="ARBA00004496"/>
    </source>
</evidence>
<evidence type="ECO:0000256" key="6">
    <source>
        <dbReference type="ARBA" id="ARBA00023125"/>
    </source>
</evidence>
<dbReference type="PANTHER" id="PTHR42713:SF3">
    <property type="entry name" value="TRANSCRIPTIONAL REGULATORY PROTEIN HPTR"/>
    <property type="match status" value="1"/>
</dbReference>
<dbReference type="PROSITE" id="PS50110">
    <property type="entry name" value="RESPONSE_REGULATORY"/>
    <property type="match status" value="1"/>
</dbReference>
<feature type="domain" description="Response regulatory" evidence="10">
    <location>
        <begin position="2"/>
        <end position="119"/>
    </location>
</feature>
<feature type="domain" description="HTH araC/xylS-type" evidence="9">
    <location>
        <begin position="436"/>
        <end position="534"/>
    </location>
</feature>
<accession>A0ABW3HR49</accession>
<dbReference type="SUPFAM" id="SSF52172">
    <property type="entry name" value="CheY-like"/>
    <property type="match status" value="1"/>
</dbReference>
<dbReference type="PRINTS" id="PR00032">
    <property type="entry name" value="HTHARAC"/>
</dbReference>
<dbReference type="SMART" id="SM00342">
    <property type="entry name" value="HTH_ARAC"/>
    <property type="match status" value="1"/>
</dbReference>
<dbReference type="SUPFAM" id="SSF46689">
    <property type="entry name" value="Homeodomain-like"/>
    <property type="match status" value="2"/>
</dbReference>
<dbReference type="SMART" id="SM00448">
    <property type="entry name" value="REC"/>
    <property type="match status" value="1"/>
</dbReference>
<dbReference type="CDD" id="cd17536">
    <property type="entry name" value="REC_YesN-like"/>
    <property type="match status" value="1"/>
</dbReference>
<dbReference type="InterPro" id="IPR051552">
    <property type="entry name" value="HptR"/>
</dbReference>
<dbReference type="PANTHER" id="PTHR42713">
    <property type="entry name" value="HISTIDINE KINASE-RELATED"/>
    <property type="match status" value="1"/>
</dbReference>
<dbReference type="InterPro" id="IPR001789">
    <property type="entry name" value="Sig_transdc_resp-reg_receiver"/>
</dbReference>
<comment type="subcellular location">
    <subcellularLocation>
        <location evidence="1">Cytoplasm</location>
    </subcellularLocation>
</comment>
<evidence type="ECO:0000256" key="4">
    <source>
        <dbReference type="ARBA" id="ARBA00023012"/>
    </source>
</evidence>
<dbReference type="Pfam" id="PF00072">
    <property type="entry name" value="Response_reg"/>
    <property type="match status" value="1"/>
</dbReference>
<evidence type="ECO:0000259" key="10">
    <source>
        <dbReference type="PROSITE" id="PS50110"/>
    </source>
</evidence>
<dbReference type="RefSeq" id="WP_377564274.1">
    <property type="nucleotide sequence ID" value="NZ_JBHTJZ010000012.1"/>
</dbReference>
<dbReference type="Pfam" id="PF12833">
    <property type="entry name" value="HTH_18"/>
    <property type="match status" value="1"/>
</dbReference>
<proteinExistence type="predicted"/>
<comment type="caution">
    <text evidence="11">The sequence shown here is derived from an EMBL/GenBank/DDBJ whole genome shotgun (WGS) entry which is preliminary data.</text>
</comment>
<organism evidence="11 12">
    <name type="scientific">Paenibacillus chungangensis</name>
    <dbReference type="NCBI Taxonomy" id="696535"/>
    <lineage>
        <taxon>Bacteria</taxon>
        <taxon>Bacillati</taxon>
        <taxon>Bacillota</taxon>
        <taxon>Bacilli</taxon>
        <taxon>Bacillales</taxon>
        <taxon>Paenibacillaceae</taxon>
        <taxon>Paenibacillus</taxon>
    </lineage>
</organism>
<evidence type="ECO:0000256" key="3">
    <source>
        <dbReference type="ARBA" id="ARBA00022553"/>
    </source>
</evidence>
<dbReference type="InterPro" id="IPR009057">
    <property type="entry name" value="Homeodomain-like_sf"/>
</dbReference>
<evidence type="ECO:0000259" key="9">
    <source>
        <dbReference type="PROSITE" id="PS01124"/>
    </source>
</evidence>
<dbReference type="PROSITE" id="PS01124">
    <property type="entry name" value="HTH_ARAC_FAMILY_2"/>
    <property type="match status" value="1"/>
</dbReference>
<evidence type="ECO:0000313" key="12">
    <source>
        <dbReference type="Proteomes" id="UP001596989"/>
    </source>
</evidence>
<dbReference type="InterPro" id="IPR011006">
    <property type="entry name" value="CheY-like_superfamily"/>
</dbReference>
<dbReference type="InterPro" id="IPR018060">
    <property type="entry name" value="HTH_AraC"/>
</dbReference>
<evidence type="ECO:0000256" key="8">
    <source>
        <dbReference type="PROSITE-ProRule" id="PRU00169"/>
    </source>
</evidence>
<dbReference type="Proteomes" id="UP001596989">
    <property type="component" value="Unassembled WGS sequence"/>
</dbReference>
<keyword evidence="4" id="KW-0902">Two-component regulatory system</keyword>
<keyword evidence="2" id="KW-0963">Cytoplasm</keyword>
<sequence>MNMLLVDDETFVLDFLEEHIDRSAFGIQQIIKATSVNEALASLNEHRIALVITDIRMPEQTGLQLLAIIRAQWPAVKVILLSGYSEFEYAQQAIAHGAFAYLLKPALPEEVNRTIKLAYERIRLEEENRSQLSLAEHAIRTNHLARKERLLFDLLMGRRYSTQSIQDQLNELQLPALTSTPIRLLILRLEEMNSAATIEDMELLNYSLANMAEEMLYGDVSNHRSFWYCRDPHQYLCIILEERFYMERVEGSDRLSELQRTVQLYLGRTVSILVSRSQHFSAQLSVLYHDALKSFWQCIGSNTSAIETMDDRSPAPSSQPLKKIYEPPSLLNLMESGQWEELSSKLNDVFEELESTTCRTQEHLMEVYYHICSALSNIAHKQGLRLADLAGNPEYLRNGYFFRTTAQLREWSLSLLFQFQKSIELPSSKRQSHIVQQIHQYVQENLARDVTLRTISEHVFLHPVYLSRLYKKETGETLSTYIQRVRIERAVYLLKHTNMKILEISQAIGFLKPQYFISLFKEHFGVTPQEFREIQSS</sequence>
<evidence type="ECO:0000256" key="5">
    <source>
        <dbReference type="ARBA" id="ARBA00023015"/>
    </source>
</evidence>
<feature type="modified residue" description="4-aspartylphosphate" evidence="8">
    <location>
        <position position="54"/>
    </location>
</feature>
<evidence type="ECO:0000256" key="7">
    <source>
        <dbReference type="ARBA" id="ARBA00023163"/>
    </source>
</evidence>
<keyword evidence="6" id="KW-0238">DNA-binding</keyword>
<reference evidence="12" key="1">
    <citation type="journal article" date="2019" name="Int. J. Syst. Evol. Microbiol.">
        <title>The Global Catalogue of Microorganisms (GCM) 10K type strain sequencing project: providing services to taxonomists for standard genome sequencing and annotation.</title>
        <authorList>
            <consortium name="The Broad Institute Genomics Platform"/>
            <consortium name="The Broad Institute Genome Sequencing Center for Infectious Disease"/>
            <person name="Wu L."/>
            <person name="Ma J."/>
        </authorList>
    </citation>
    <scope>NUCLEOTIDE SEQUENCE [LARGE SCALE GENOMIC DNA]</scope>
    <source>
        <strain evidence="12">CCUG 59129</strain>
    </source>
</reference>
<dbReference type="InterPro" id="IPR018062">
    <property type="entry name" value="HTH_AraC-typ_CS"/>
</dbReference>
<dbReference type="PROSITE" id="PS00041">
    <property type="entry name" value="HTH_ARAC_FAMILY_1"/>
    <property type="match status" value="1"/>
</dbReference>
<keyword evidence="12" id="KW-1185">Reference proteome</keyword>
<dbReference type="Gene3D" id="3.40.50.2300">
    <property type="match status" value="1"/>
</dbReference>
<dbReference type="InterPro" id="IPR020449">
    <property type="entry name" value="Tscrpt_reg_AraC-type_HTH"/>
</dbReference>
<evidence type="ECO:0000256" key="2">
    <source>
        <dbReference type="ARBA" id="ARBA00022490"/>
    </source>
</evidence>
<dbReference type="Gene3D" id="1.10.10.60">
    <property type="entry name" value="Homeodomain-like"/>
    <property type="match status" value="2"/>
</dbReference>
<keyword evidence="3 8" id="KW-0597">Phosphoprotein</keyword>
<dbReference type="EMBL" id="JBHTJZ010000012">
    <property type="protein sequence ID" value="MFD0959961.1"/>
    <property type="molecule type" value="Genomic_DNA"/>
</dbReference>